<proteinExistence type="predicted"/>
<protein>
    <submittedName>
        <fullName evidence="1">Uncharacterized protein</fullName>
    </submittedName>
</protein>
<name>A0AAT9JM34_9CAUD</name>
<evidence type="ECO:0000313" key="1">
    <source>
        <dbReference type="EMBL" id="DBA56150.1"/>
    </source>
</evidence>
<reference evidence="1" key="2">
    <citation type="submission" date="2024-05" db="EMBL/GenBank/DDBJ databases">
        <authorList>
            <person name="Matrishin C.B."/>
            <person name="Kauffman K.M."/>
        </authorList>
    </citation>
    <scope>NUCLEOTIDE SEQUENCE</scope>
</reference>
<sequence>MKTMEQTIQNYIKAQLLENYYGAIGYSYKEWLKVSAENEPGFFAYLFNASGEDSIDSINDLSDRQRESWEEFLNEVDNLTVGDYINHFDSDTADETLLYPVRRDGDYYWITGAELEEMWDEPAIRVWDRDVFNENRWEERGGDNVDMEKDFEWIKVGTGLYIGIW</sequence>
<reference evidence="1" key="1">
    <citation type="journal article" date="2023" name="Microbiome">
        <title>Phages are unrecognized players in the ecology of the oral pathogen Porphyromonas gingivalis.</title>
        <authorList>
            <person name="Matrishin C.B."/>
            <person name="Haase E.M."/>
            <person name="Dewhirst F.E."/>
            <person name="Mark Welch J.L."/>
            <person name="Miranda-Sanchez F."/>
            <person name="Chen T."/>
            <person name="MacFarland D.C."/>
            <person name="Kauffman K.M."/>
        </authorList>
    </citation>
    <scope>NUCLEOTIDE SEQUENCE</scope>
</reference>
<dbReference type="EMBL" id="BK068109">
    <property type="protein sequence ID" value="DBA56150.1"/>
    <property type="molecule type" value="Genomic_DNA"/>
</dbReference>
<accession>A0AAT9JM34</accession>
<organism evidence="1">
    <name type="scientific">Porphyromonas phage phage028a_KCOM2799</name>
    <dbReference type="NCBI Taxonomy" id="3154118"/>
    <lineage>
        <taxon>Viruses</taxon>
        <taxon>Duplodnaviria</taxon>
        <taxon>Heunggongvirae</taxon>
        <taxon>Uroviricota</taxon>
        <taxon>Caudoviricetes</taxon>
        <taxon>Nixviridae</taxon>
        <taxon>Haasevirus</taxon>
        <taxon>Haasevirus pging00U</taxon>
    </lineage>
</organism>